<dbReference type="InterPro" id="IPR029753">
    <property type="entry name" value="D-isomer_DH_CS"/>
</dbReference>
<evidence type="ECO:0000256" key="5">
    <source>
        <dbReference type="ARBA" id="ARBA00021582"/>
    </source>
</evidence>
<dbReference type="PROSITE" id="PS00671">
    <property type="entry name" value="D_2_HYDROXYACID_DH_3"/>
    <property type="match status" value="1"/>
</dbReference>
<keyword evidence="14" id="KW-1185">Reference proteome</keyword>
<dbReference type="InterPro" id="IPR036291">
    <property type="entry name" value="NAD(P)-bd_dom_sf"/>
</dbReference>
<keyword evidence="9" id="KW-0520">NAD</keyword>
<dbReference type="InterPro" id="IPR029752">
    <property type="entry name" value="D-isomer_DH_CS1"/>
</dbReference>
<reference evidence="15" key="1">
    <citation type="submission" date="2022-11" db="UniProtKB">
        <authorList>
            <consortium name="WormBaseParasite"/>
        </authorList>
    </citation>
    <scope>IDENTIFICATION</scope>
</reference>
<dbReference type="Pfam" id="PF00389">
    <property type="entry name" value="2-Hacid_dh"/>
    <property type="match status" value="1"/>
</dbReference>
<organism evidence="14 15">
    <name type="scientific">Romanomermis culicivorax</name>
    <name type="common">Nematode worm</name>
    <dbReference type="NCBI Taxonomy" id="13658"/>
    <lineage>
        <taxon>Eukaryota</taxon>
        <taxon>Metazoa</taxon>
        <taxon>Ecdysozoa</taxon>
        <taxon>Nematoda</taxon>
        <taxon>Enoplea</taxon>
        <taxon>Dorylaimia</taxon>
        <taxon>Mermithida</taxon>
        <taxon>Mermithoidea</taxon>
        <taxon>Mermithidae</taxon>
        <taxon>Romanomermis</taxon>
    </lineage>
</organism>
<evidence type="ECO:0000256" key="6">
    <source>
        <dbReference type="ARBA" id="ARBA00022553"/>
    </source>
</evidence>
<evidence type="ECO:0000256" key="2">
    <source>
        <dbReference type="ARBA" id="ARBA00005854"/>
    </source>
</evidence>
<dbReference type="FunFam" id="3.40.50.720:FF:000021">
    <property type="entry name" value="D-3-phosphoglycerate dehydrogenase"/>
    <property type="match status" value="1"/>
</dbReference>
<dbReference type="PROSITE" id="PS00065">
    <property type="entry name" value="D_2_HYDROXYACID_DH_1"/>
    <property type="match status" value="1"/>
</dbReference>
<dbReference type="Pfam" id="PF02826">
    <property type="entry name" value="2-Hacid_dh_C"/>
    <property type="match status" value="1"/>
</dbReference>
<comment type="pathway">
    <text evidence="1">Amino-acid biosynthesis; L-serine biosynthesis; L-serine from 3-phospho-D-glycerate: step 1/3.</text>
</comment>
<dbReference type="FunFam" id="3.40.50.720:FF:000616">
    <property type="entry name" value="D-3-phosphoglycerate dehydrogenase 2 chloroplastic"/>
    <property type="match status" value="1"/>
</dbReference>
<dbReference type="Gene3D" id="3.40.50.720">
    <property type="entry name" value="NAD(P)-binding Rossmann-like Domain"/>
    <property type="match status" value="2"/>
</dbReference>
<dbReference type="Proteomes" id="UP000887565">
    <property type="component" value="Unplaced"/>
</dbReference>
<dbReference type="CDD" id="cd12173">
    <property type="entry name" value="PGDH_4"/>
    <property type="match status" value="1"/>
</dbReference>
<comment type="similarity">
    <text evidence="2 11">Belongs to the D-isomer specific 2-hydroxyacid dehydrogenase family.</text>
</comment>
<dbReference type="PANTHER" id="PTHR42938:SF22">
    <property type="entry name" value="D-3-PHOSPHOGLYCERATE DEHYDROGENASE"/>
    <property type="match status" value="1"/>
</dbReference>
<feature type="domain" description="D-isomer specific 2-hydroxyacid dehydrogenase NAD-binding" evidence="13">
    <location>
        <begin position="118"/>
        <end position="291"/>
    </location>
</feature>
<evidence type="ECO:0000259" key="13">
    <source>
        <dbReference type="Pfam" id="PF02826"/>
    </source>
</evidence>
<name>A0A915KF48_ROMCU</name>
<dbReference type="PANTHER" id="PTHR42938">
    <property type="entry name" value="FORMATE DEHYDROGENASE 1"/>
    <property type="match status" value="1"/>
</dbReference>
<proteinExistence type="inferred from homology"/>
<comment type="catalytic activity">
    <reaction evidence="10">
        <text>(2R)-3-phosphoglycerate + NAD(+) = 3-phosphooxypyruvate + NADH + H(+)</text>
        <dbReference type="Rhea" id="RHEA:12641"/>
        <dbReference type="ChEBI" id="CHEBI:15378"/>
        <dbReference type="ChEBI" id="CHEBI:18110"/>
        <dbReference type="ChEBI" id="CHEBI:57540"/>
        <dbReference type="ChEBI" id="CHEBI:57945"/>
        <dbReference type="ChEBI" id="CHEBI:58272"/>
        <dbReference type="EC" id="1.1.1.95"/>
    </reaction>
</comment>
<dbReference type="InterPro" id="IPR006139">
    <property type="entry name" value="D-isomer_2_OHA_DH_cat_dom"/>
</dbReference>
<dbReference type="OMA" id="SKGCWEV"/>
<evidence type="ECO:0000259" key="12">
    <source>
        <dbReference type="Pfam" id="PF00389"/>
    </source>
</evidence>
<evidence type="ECO:0000256" key="10">
    <source>
        <dbReference type="ARBA" id="ARBA00048731"/>
    </source>
</evidence>
<evidence type="ECO:0000313" key="14">
    <source>
        <dbReference type="Proteomes" id="UP000887565"/>
    </source>
</evidence>
<evidence type="ECO:0000256" key="7">
    <source>
        <dbReference type="ARBA" id="ARBA00022990"/>
    </source>
</evidence>
<dbReference type="SUPFAM" id="SSF51735">
    <property type="entry name" value="NAD(P)-binding Rossmann-fold domains"/>
    <property type="match status" value="1"/>
</dbReference>
<sequence length="420" mass="45828">MIKNVLISDDIDKVCADLLKANGVHVQVDTKLDKNQLCERIKASLITFFLLQDFDALIVRSATKVTKDVIGAGKNLKLVGRAGTGVDNIDLNAATKAGILVMNTPTGNSRSAAELTCTMIMCLARRVPQADSSMKEGKWERKNFMGNEVYGKTLAIVGLGRIGREVACRMKAFGMKTIGYDPIISAEESNKFGVEWLPLDRIWNQADYITVHVPLIPETADLINADALSKCKQGIYIINCARGGIVNENDLLDALNSGRCAGAALDVFVDEPPKYHDLTKHKNVVCTPHIGASTVEAQNRVAQEIAEQIVAYNKGEQLMGAVNFDYRMCLSDVNGQLLAVSFIPKMKEILEAVKNGSRILTSLIDCNDVVNVDVVITASSQKNVEKAVEAAFHIGFLASSLKLNFISYHLLMENVTNVPK</sequence>
<comment type="subunit">
    <text evidence="3">Homotetramer.</text>
</comment>
<dbReference type="AlphaFoldDB" id="A0A915KF48"/>
<evidence type="ECO:0000256" key="3">
    <source>
        <dbReference type="ARBA" id="ARBA00011881"/>
    </source>
</evidence>
<keyword evidence="8 11" id="KW-0560">Oxidoreductase</keyword>
<evidence type="ECO:0000256" key="1">
    <source>
        <dbReference type="ARBA" id="ARBA00005216"/>
    </source>
</evidence>
<feature type="domain" description="D-isomer specific 2-hydroxyacid dehydrogenase catalytic" evidence="12">
    <location>
        <begin position="5"/>
        <end position="323"/>
    </location>
</feature>
<dbReference type="GO" id="GO:0051287">
    <property type="term" value="F:NAD binding"/>
    <property type="evidence" value="ECO:0007669"/>
    <property type="project" value="InterPro"/>
</dbReference>
<accession>A0A915KF48</accession>
<dbReference type="InterPro" id="IPR006140">
    <property type="entry name" value="D-isomer_DH_NAD-bd"/>
</dbReference>
<dbReference type="WBParaSite" id="nRc.2.0.1.t36641-RA">
    <property type="protein sequence ID" value="nRc.2.0.1.t36641-RA"/>
    <property type="gene ID" value="nRc.2.0.1.g36641"/>
</dbReference>
<dbReference type="GO" id="GO:0004617">
    <property type="term" value="F:phosphoglycerate dehydrogenase activity"/>
    <property type="evidence" value="ECO:0007669"/>
    <property type="project" value="UniProtKB-EC"/>
</dbReference>
<evidence type="ECO:0000256" key="8">
    <source>
        <dbReference type="ARBA" id="ARBA00023002"/>
    </source>
</evidence>
<evidence type="ECO:0000256" key="4">
    <source>
        <dbReference type="ARBA" id="ARBA00013143"/>
    </source>
</evidence>
<evidence type="ECO:0000256" key="11">
    <source>
        <dbReference type="RuleBase" id="RU003719"/>
    </source>
</evidence>
<protein>
    <recommendedName>
        <fullName evidence="5">D-3-phosphoglycerate dehydrogenase</fullName>
        <ecNumber evidence="4">1.1.1.95</ecNumber>
    </recommendedName>
</protein>
<dbReference type="EC" id="1.1.1.95" evidence="4"/>
<evidence type="ECO:0000256" key="9">
    <source>
        <dbReference type="ARBA" id="ARBA00023027"/>
    </source>
</evidence>
<keyword evidence="6" id="KW-0597">Phosphoprotein</keyword>
<dbReference type="SUPFAM" id="SSF52283">
    <property type="entry name" value="Formate/glycerate dehydrogenase catalytic domain-like"/>
    <property type="match status" value="1"/>
</dbReference>
<keyword evidence="7" id="KW-0007">Acetylation</keyword>
<evidence type="ECO:0000313" key="15">
    <source>
        <dbReference type="WBParaSite" id="nRc.2.0.1.t36641-RA"/>
    </source>
</evidence>